<dbReference type="PROSITE" id="PS50198">
    <property type="entry name" value="PPIC_PPIASE_2"/>
    <property type="match status" value="1"/>
</dbReference>
<dbReference type="Pfam" id="PF13624">
    <property type="entry name" value="SurA_N_3"/>
    <property type="match status" value="1"/>
</dbReference>
<keyword evidence="11" id="KW-0697">Rotamase</keyword>
<keyword evidence="4" id="KW-0812">Transmembrane</keyword>
<proteinExistence type="inferred from homology"/>
<dbReference type="SUPFAM" id="SSF109998">
    <property type="entry name" value="Triger factor/SurA peptide-binding domain-like"/>
    <property type="match status" value="1"/>
</dbReference>
<dbReference type="EMBL" id="JRHX01000029">
    <property type="protein sequence ID" value="KXZ72247.1"/>
    <property type="molecule type" value="Genomic_DNA"/>
</dbReference>
<keyword evidence="3" id="KW-0997">Cell inner membrane</keyword>
<comment type="similarity">
    <text evidence="8">Belongs to the PpiD chaperone family.</text>
</comment>
<comment type="caution">
    <text evidence="13">The sequence shown here is derived from an EMBL/GenBank/DDBJ whole genome shotgun (WGS) entry which is preliminary data.</text>
</comment>
<evidence type="ECO:0000259" key="12">
    <source>
        <dbReference type="PROSITE" id="PS50198"/>
    </source>
</evidence>
<evidence type="ECO:0000313" key="14">
    <source>
        <dbReference type="Proteomes" id="UP000075544"/>
    </source>
</evidence>
<dbReference type="InterPro" id="IPR027304">
    <property type="entry name" value="Trigger_fact/SurA_dom_sf"/>
</dbReference>
<accession>A0A150HZE9</accession>
<evidence type="ECO:0000256" key="6">
    <source>
        <dbReference type="ARBA" id="ARBA00023136"/>
    </source>
</evidence>
<keyword evidence="7" id="KW-0143">Chaperone</keyword>
<keyword evidence="5" id="KW-1133">Transmembrane helix</keyword>
<dbReference type="GO" id="GO:0003755">
    <property type="term" value="F:peptidyl-prolyl cis-trans isomerase activity"/>
    <property type="evidence" value="ECO:0007669"/>
    <property type="project" value="UniProtKB-KW"/>
</dbReference>
<comment type="subcellular location">
    <subcellularLocation>
        <location evidence="1">Cell inner membrane</location>
        <topology evidence="1">Single-pass type II membrane protein</topology>
        <orientation evidence="1">Periplasmic side</orientation>
    </subcellularLocation>
</comment>
<keyword evidence="2" id="KW-1003">Cell membrane</keyword>
<evidence type="ECO:0000256" key="2">
    <source>
        <dbReference type="ARBA" id="ARBA00022475"/>
    </source>
</evidence>
<evidence type="ECO:0000256" key="11">
    <source>
        <dbReference type="PROSITE-ProRule" id="PRU00278"/>
    </source>
</evidence>
<evidence type="ECO:0000256" key="3">
    <source>
        <dbReference type="ARBA" id="ARBA00022519"/>
    </source>
</evidence>
<feature type="domain" description="PpiC" evidence="12">
    <location>
        <begin position="264"/>
        <end position="362"/>
    </location>
</feature>
<protein>
    <recommendedName>
        <fullName evidence="9">Periplasmic chaperone PpiD</fullName>
    </recommendedName>
    <alternativeName>
        <fullName evidence="10">Periplasmic folding chaperone</fullName>
    </alternativeName>
</protein>
<name>A0A150HZE9_9GAMM</name>
<dbReference type="InterPro" id="IPR000297">
    <property type="entry name" value="PPIase_PpiC"/>
</dbReference>
<evidence type="ECO:0000256" key="10">
    <source>
        <dbReference type="ARBA" id="ARBA00042775"/>
    </source>
</evidence>
<keyword evidence="6" id="KW-0472">Membrane</keyword>
<sequence>MESFRTLIKGWLGKVLLVLFLTPLALVGIEGYFSGSNKADVAKSVNGQDISNKELESATKNYKDQYLSMVKGDESLLNLPVIQDKALDALVTRALLQQQAEKLGISLSDAQLEQMLAQQPSFQENGKFSEQLYGNYLRSVGMTNQSLLASLRQDHALKMISSTLMDYALVSKSDLQQLANLQTEQRTLHLASIKLDDYKKGLTASNQEITDYYNKHKGEFKQVAAVDVDYVVLTPLLLPQTNLAVTDADLKQAYQAFVEKQQKDAKREVKHILITTDTRDAAAAQKLANDVYAKIQAGMTFAQAAAQFSEDPSSKDQGGLVDAYAPGIFSADFDNAVNALKNGQVSKPVKTQYGYHIIEANTQTVTIPSFEAEKARLTAEVEKTKSANLFSDTVNNLNEMVVGGDSLDAVVQEVKGARVESAKGVTLTTQNPYLSDLNVKAKIFSDDVKNGDRNASSNIQLANGDTIWIKVRDYHPAGIKPLAQATAEVKAKVIEDKAYKAAKEKMSTILADFKTQPAAQVVAKSNVTFENAGVFVRSQGLKRAIERAAFSIPAPTKEGMWSATTAKLPNELVIVAVSDVNTNVASELPQEQLTELTKLYQQFRGQQILEDYTEYLKSHAKIK</sequence>
<dbReference type="Gene3D" id="1.10.4030.10">
    <property type="entry name" value="Porin chaperone SurA, peptide-binding domain"/>
    <property type="match status" value="1"/>
</dbReference>
<dbReference type="AlphaFoldDB" id="A0A150HZE9"/>
<keyword evidence="11 13" id="KW-0413">Isomerase</keyword>
<dbReference type="RefSeq" id="WP_061523964.1">
    <property type="nucleotide sequence ID" value="NZ_JRHX01000029.1"/>
</dbReference>
<evidence type="ECO:0000256" key="7">
    <source>
        <dbReference type="ARBA" id="ARBA00023186"/>
    </source>
</evidence>
<dbReference type="Pfam" id="PF00639">
    <property type="entry name" value="Rotamase"/>
    <property type="match status" value="1"/>
</dbReference>
<evidence type="ECO:0000256" key="4">
    <source>
        <dbReference type="ARBA" id="ARBA00022692"/>
    </source>
</evidence>
<evidence type="ECO:0000313" key="13">
    <source>
        <dbReference type="EMBL" id="KXZ72247.1"/>
    </source>
</evidence>
<evidence type="ECO:0000256" key="9">
    <source>
        <dbReference type="ARBA" id="ARBA00040743"/>
    </source>
</evidence>
<dbReference type="Proteomes" id="UP000075544">
    <property type="component" value="Unassembled WGS sequence"/>
</dbReference>
<dbReference type="PATRIC" id="fig|52133.19.peg.656"/>
<gene>
    <name evidence="13" type="primary">ppiD</name>
    <name evidence="13" type="ORF">AVENLUH13518_00635</name>
</gene>
<evidence type="ECO:0000256" key="5">
    <source>
        <dbReference type="ARBA" id="ARBA00022989"/>
    </source>
</evidence>
<organism evidence="13 14">
    <name type="scientific">Acinetobacter venetianus</name>
    <dbReference type="NCBI Taxonomy" id="52133"/>
    <lineage>
        <taxon>Bacteria</taxon>
        <taxon>Pseudomonadati</taxon>
        <taxon>Pseudomonadota</taxon>
        <taxon>Gammaproteobacteria</taxon>
        <taxon>Moraxellales</taxon>
        <taxon>Moraxellaceae</taxon>
        <taxon>Acinetobacter</taxon>
    </lineage>
</organism>
<dbReference type="GO" id="GO:0005886">
    <property type="term" value="C:plasma membrane"/>
    <property type="evidence" value="ECO:0007669"/>
    <property type="project" value="UniProtKB-SubCell"/>
</dbReference>
<dbReference type="InterPro" id="IPR052029">
    <property type="entry name" value="PpiD_chaperone"/>
</dbReference>
<dbReference type="PANTHER" id="PTHR47529:SF1">
    <property type="entry name" value="PERIPLASMIC CHAPERONE PPID"/>
    <property type="match status" value="1"/>
</dbReference>
<dbReference type="Gene3D" id="3.10.50.40">
    <property type="match status" value="1"/>
</dbReference>
<dbReference type="SUPFAM" id="SSF54534">
    <property type="entry name" value="FKBP-like"/>
    <property type="match status" value="1"/>
</dbReference>
<reference evidence="13 14" key="1">
    <citation type="journal article" date="2016" name="Sci. Rep.">
        <title>Genomic and phenotypic characterization of the species Acinetobacter venetianus.</title>
        <authorList>
            <person name="Fondi M."/>
            <person name="Maida I."/>
            <person name="Perrin E."/>
            <person name="Orlandini V."/>
            <person name="La Torre L."/>
            <person name="Bosi E."/>
            <person name="Negroni A."/>
            <person name="Zanaroli G."/>
            <person name="Fava F."/>
            <person name="Decorosi F."/>
            <person name="Giovannetti L."/>
            <person name="Viti C."/>
            <person name="Vaneechoutte M."/>
            <person name="Dijkshoorn L."/>
            <person name="Fani R."/>
        </authorList>
    </citation>
    <scope>NUCLEOTIDE SEQUENCE [LARGE SCALE GENOMIC DNA]</scope>
    <source>
        <strain evidence="13 14">LUH13518</strain>
    </source>
</reference>
<dbReference type="InterPro" id="IPR046357">
    <property type="entry name" value="PPIase_dom_sf"/>
</dbReference>
<evidence type="ECO:0000256" key="8">
    <source>
        <dbReference type="ARBA" id="ARBA00038408"/>
    </source>
</evidence>
<evidence type="ECO:0000256" key="1">
    <source>
        <dbReference type="ARBA" id="ARBA00004382"/>
    </source>
</evidence>
<dbReference type="PANTHER" id="PTHR47529">
    <property type="entry name" value="PEPTIDYL-PROLYL CIS-TRANS ISOMERASE D"/>
    <property type="match status" value="1"/>
</dbReference>